<dbReference type="InterPro" id="IPR037064">
    <property type="entry name" value="Formiminotransferase_N_sf"/>
</dbReference>
<dbReference type="SMART" id="SM01222">
    <property type="entry name" value="FTCD_N"/>
    <property type="match status" value="1"/>
</dbReference>
<evidence type="ECO:0000256" key="4">
    <source>
        <dbReference type="SAM" id="Phobius"/>
    </source>
</evidence>
<feature type="domain" description="Formiminotransferase N-terminal subdomain" evidence="6">
    <location>
        <begin position="117"/>
        <end position="311"/>
    </location>
</feature>
<feature type="transmembrane region" description="Helical" evidence="4">
    <location>
        <begin position="49"/>
        <end position="72"/>
    </location>
</feature>
<comment type="caution">
    <text evidence="7">The sequence shown here is derived from an EMBL/GenBank/DDBJ whole genome shotgun (WGS) entry which is preliminary data.</text>
</comment>
<dbReference type="InterPro" id="IPR013802">
    <property type="entry name" value="Formiminotransferase_C"/>
</dbReference>
<dbReference type="Gene3D" id="3.30.990.10">
    <property type="entry name" value="Formiminotransferase, N-terminal subdomain"/>
    <property type="match status" value="1"/>
</dbReference>
<dbReference type="GO" id="GO:0005542">
    <property type="term" value="F:folic acid binding"/>
    <property type="evidence" value="ECO:0007669"/>
    <property type="project" value="InterPro"/>
</dbReference>
<dbReference type="Gene3D" id="3.30.70.670">
    <property type="entry name" value="Formiminotransferase, C-terminal subdomain"/>
    <property type="match status" value="1"/>
</dbReference>
<dbReference type="Proteomes" id="UP000239649">
    <property type="component" value="Unassembled WGS sequence"/>
</dbReference>
<feature type="transmembrane region" description="Helical" evidence="4">
    <location>
        <begin position="449"/>
        <end position="472"/>
    </location>
</feature>
<evidence type="ECO:0000256" key="2">
    <source>
        <dbReference type="ARBA" id="ARBA00022679"/>
    </source>
</evidence>
<organism evidence="7 8">
    <name type="scientific">Micractinium conductrix</name>
    <dbReference type="NCBI Taxonomy" id="554055"/>
    <lineage>
        <taxon>Eukaryota</taxon>
        <taxon>Viridiplantae</taxon>
        <taxon>Chlorophyta</taxon>
        <taxon>core chlorophytes</taxon>
        <taxon>Trebouxiophyceae</taxon>
        <taxon>Chlorellales</taxon>
        <taxon>Chlorellaceae</taxon>
        <taxon>Chlorella clade</taxon>
        <taxon>Micractinium</taxon>
    </lineage>
</organism>
<keyword evidence="8" id="KW-1185">Reference proteome</keyword>
<evidence type="ECO:0000313" key="7">
    <source>
        <dbReference type="EMBL" id="PSC71502.1"/>
    </source>
</evidence>
<accession>A0A2P6VBN0</accession>
<dbReference type="EMBL" id="LHPF02000014">
    <property type="protein sequence ID" value="PSC71502.1"/>
    <property type="molecule type" value="Genomic_DNA"/>
</dbReference>
<evidence type="ECO:0000256" key="1">
    <source>
        <dbReference type="ARBA" id="ARBA00012252"/>
    </source>
</evidence>
<sequence>MMGIGWISAACHWAPRSLAARLAAASPACTLNVVLPLLFVVGSEPLSRAFSIFLISWLASFKALALAVGRVLDPEAAPLLPQLRYWAPFIEHLQQGLGYTPGLTLFGWGLSTAAARTYLGCAVYVSEARDTALLRRLQAAAAAAPGTHLANVFIDEPYNRTNFTLVGDSVHALAAAAVEVARAALTAVDLRRHAATHPRLGAVDHISCHPLPAAPAGSGSSAGSEQRQQRDQQEQQQAAALARSIAQQLGAGPLAVPVLTYGWAHPQQRRLDDVRRQLGYFRGAAAGSWAGALQAGGAAAAAGGTAAAADAAAGGGMPEGLLLPLAPCYGPPGAPTRSGMCCVGASPWIINYNVLLHTSDVAAARHVARAVSERGGGLAGVQAMALPHIDGIEVACNLLDPRRVSPAEVLAEVQRLAGAAGLESQQARMGGAHISLQGMFPAKIWNFKGAYAVWFMTAVSCSACVYTVYHYISDSPDFAWRKDMRMDEEQLNEPLRERARQSYENSFFRKLACLRNKEEPHASVGKDTRIFRV</sequence>
<dbReference type="InterPro" id="IPR012886">
    <property type="entry name" value="Formiminotransferase_N"/>
</dbReference>
<dbReference type="SUPFAM" id="SSF55116">
    <property type="entry name" value="Formiminotransferase domain of formiminotransferase-cyclodeaminase"/>
    <property type="match status" value="2"/>
</dbReference>
<dbReference type="OrthoDB" id="48036at2759"/>
<dbReference type="InterPro" id="IPR022384">
    <property type="entry name" value="FormiminoTrfase_cat_dom_sf"/>
</dbReference>
<dbReference type="InterPro" id="IPR051623">
    <property type="entry name" value="FTCD"/>
</dbReference>
<dbReference type="PANTHER" id="PTHR12234">
    <property type="entry name" value="FORMIMINOTRANSFERASE-CYCLODEAMINASE"/>
    <property type="match status" value="1"/>
</dbReference>
<keyword evidence="2" id="KW-0808">Transferase</keyword>
<dbReference type="InterPro" id="IPR037070">
    <property type="entry name" value="Formiminotransferase_C_sf"/>
</dbReference>
<gene>
    <name evidence="7" type="ORF">C2E20_5118</name>
</gene>
<evidence type="ECO:0000256" key="3">
    <source>
        <dbReference type="SAM" id="MobiDB-lite"/>
    </source>
</evidence>
<dbReference type="PANTHER" id="PTHR12234:SF1">
    <property type="entry name" value="FORMIMINOTRANSFERASE N-TERMINAL SUBDOMAIN-CONTAINING PROTEIN"/>
    <property type="match status" value="1"/>
</dbReference>
<keyword evidence="4" id="KW-1133">Transmembrane helix</keyword>
<dbReference type="Pfam" id="PF07837">
    <property type="entry name" value="FTCD_N"/>
    <property type="match status" value="1"/>
</dbReference>
<proteinExistence type="predicted"/>
<dbReference type="EC" id="2.1.2.5" evidence="1"/>
<keyword evidence="4" id="KW-0472">Membrane</keyword>
<protein>
    <recommendedName>
        <fullName evidence="1">glutamate formimidoyltransferase</fullName>
        <ecNumber evidence="1">2.1.2.5</ecNumber>
    </recommendedName>
</protein>
<feature type="compositionally biased region" description="Low complexity" evidence="3">
    <location>
        <begin position="214"/>
        <end position="226"/>
    </location>
</feature>
<dbReference type="GO" id="GO:0030409">
    <property type="term" value="F:glutamate formimidoyltransferase activity"/>
    <property type="evidence" value="ECO:0007669"/>
    <property type="project" value="UniProtKB-EC"/>
</dbReference>
<evidence type="ECO:0000259" key="6">
    <source>
        <dbReference type="SMART" id="SM01222"/>
    </source>
</evidence>
<feature type="region of interest" description="Disordered" evidence="3">
    <location>
        <begin position="213"/>
        <end position="239"/>
    </location>
</feature>
<evidence type="ECO:0000259" key="5">
    <source>
        <dbReference type="SMART" id="SM01221"/>
    </source>
</evidence>
<name>A0A2P6VBN0_9CHLO</name>
<keyword evidence="4" id="KW-0812">Transmembrane</keyword>
<reference evidence="7 8" key="1">
    <citation type="journal article" date="2018" name="Plant J.">
        <title>Genome sequences of Chlorella sorokiniana UTEX 1602 and Micractinium conductrix SAG 241.80: implications to maltose excretion by a green alga.</title>
        <authorList>
            <person name="Arriola M.B."/>
            <person name="Velmurugan N."/>
            <person name="Zhang Y."/>
            <person name="Plunkett M.H."/>
            <person name="Hondzo H."/>
            <person name="Barney B.M."/>
        </authorList>
    </citation>
    <scope>NUCLEOTIDE SEQUENCE [LARGE SCALE GENOMIC DNA]</scope>
    <source>
        <strain evidence="7 8">SAG 241.80</strain>
    </source>
</reference>
<dbReference type="SMART" id="SM01221">
    <property type="entry name" value="FTCD"/>
    <property type="match status" value="1"/>
</dbReference>
<feature type="domain" description="Formiminotransferase C-terminal subdomain" evidence="5">
    <location>
        <begin position="350"/>
        <end position="448"/>
    </location>
</feature>
<evidence type="ECO:0000313" key="8">
    <source>
        <dbReference type="Proteomes" id="UP000239649"/>
    </source>
</evidence>
<dbReference type="AlphaFoldDB" id="A0A2P6VBN0"/>